<evidence type="ECO:0000313" key="2">
    <source>
        <dbReference type="Proteomes" id="UP001596189"/>
    </source>
</evidence>
<dbReference type="Proteomes" id="UP001596189">
    <property type="component" value="Unassembled WGS sequence"/>
</dbReference>
<organism evidence="1 2">
    <name type="scientific">Angustibacter luteus</name>
    <dbReference type="NCBI Taxonomy" id="658456"/>
    <lineage>
        <taxon>Bacteria</taxon>
        <taxon>Bacillati</taxon>
        <taxon>Actinomycetota</taxon>
        <taxon>Actinomycetes</taxon>
        <taxon>Kineosporiales</taxon>
        <taxon>Kineosporiaceae</taxon>
    </lineage>
</organism>
<dbReference type="Gene3D" id="1.20.120.450">
    <property type="entry name" value="dinb family like domain"/>
    <property type="match status" value="1"/>
</dbReference>
<proteinExistence type="predicted"/>
<accession>A0ABW1JHV0</accession>
<name>A0ABW1JHV0_9ACTN</name>
<dbReference type="Pfam" id="PF04978">
    <property type="entry name" value="MST"/>
    <property type="match status" value="1"/>
</dbReference>
<protein>
    <submittedName>
        <fullName evidence="1">DinB family protein</fullName>
    </submittedName>
</protein>
<dbReference type="EMBL" id="JBHSRD010000004">
    <property type="protein sequence ID" value="MFC6008253.1"/>
    <property type="molecule type" value="Genomic_DNA"/>
</dbReference>
<sequence length="179" mass="19699">MTWTAPVPEPAPTLGTGSERAQLEEWLDQHRSTLLWKCSGLTAEQLKAEANPPSVLTLLGLVRHLADCERWWFTHHAAGLPMVELYCTDDEPNADFDGVPDAHAGADIETFWREVAASKAATAGLDLDAPVTTSSGRTVSVRWVFLHMLEEYARHNGHADLLREQVDGATGDFQHRASS</sequence>
<dbReference type="InterPro" id="IPR034660">
    <property type="entry name" value="DinB/YfiT-like"/>
</dbReference>
<reference evidence="2" key="1">
    <citation type="journal article" date="2019" name="Int. J. Syst. Evol. Microbiol.">
        <title>The Global Catalogue of Microorganisms (GCM) 10K type strain sequencing project: providing services to taxonomists for standard genome sequencing and annotation.</title>
        <authorList>
            <consortium name="The Broad Institute Genomics Platform"/>
            <consortium name="The Broad Institute Genome Sequencing Center for Infectious Disease"/>
            <person name="Wu L."/>
            <person name="Ma J."/>
        </authorList>
    </citation>
    <scope>NUCLEOTIDE SEQUENCE [LARGE SCALE GENOMIC DNA]</scope>
    <source>
        <strain evidence="2">KACC 14249</strain>
    </source>
</reference>
<dbReference type="RefSeq" id="WP_345715055.1">
    <property type="nucleotide sequence ID" value="NZ_BAABFP010000002.1"/>
</dbReference>
<dbReference type="InterPro" id="IPR007061">
    <property type="entry name" value="MST-like"/>
</dbReference>
<keyword evidence="2" id="KW-1185">Reference proteome</keyword>
<gene>
    <name evidence="1" type="ORF">ACFQDO_14040</name>
</gene>
<evidence type="ECO:0000313" key="1">
    <source>
        <dbReference type="EMBL" id="MFC6008253.1"/>
    </source>
</evidence>
<comment type="caution">
    <text evidence="1">The sequence shown here is derived from an EMBL/GenBank/DDBJ whole genome shotgun (WGS) entry which is preliminary data.</text>
</comment>
<dbReference type="SUPFAM" id="SSF109854">
    <property type="entry name" value="DinB/YfiT-like putative metalloenzymes"/>
    <property type="match status" value="1"/>
</dbReference>